<feature type="compositionally biased region" description="Pro residues" evidence="1">
    <location>
        <begin position="41"/>
        <end position="51"/>
    </location>
</feature>
<proteinExistence type="predicted"/>
<dbReference type="EMBL" id="JACGWK010000014">
    <property type="protein sequence ID" value="KAL0317481.1"/>
    <property type="molecule type" value="Genomic_DNA"/>
</dbReference>
<accession>A0AAW2LH16</accession>
<sequence length="105" mass="10812">MENPTNIADKQKILEAPSNTQALQVITGASLTPAGGGSTPIPVPVPPPPRAIGPVADPPKCSTSSNTSTDELSPTMLGATQRIVSAVIREQIVTLVPDYTTTPLI</sequence>
<reference evidence="2" key="1">
    <citation type="submission" date="2020-06" db="EMBL/GenBank/DDBJ databases">
        <authorList>
            <person name="Li T."/>
            <person name="Hu X."/>
            <person name="Zhang T."/>
            <person name="Song X."/>
            <person name="Zhang H."/>
            <person name="Dai N."/>
            <person name="Sheng W."/>
            <person name="Hou X."/>
            <person name="Wei L."/>
        </authorList>
    </citation>
    <scope>NUCLEOTIDE SEQUENCE</scope>
    <source>
        <strain evidence="2">G01</strain>
        <tissue evidence="2">Leaf</tissue>
    </source>
</reference>
<feature type="compositionally biased region" description="Polar residues" evidence="1">
    <location>
        <begin position="61"/>
        <end position="72"/>
    </location>
</feature>
<evidence type="ECO:0000313" key="2">
    <source>
        <dbReference type="EMBL" id="KAL0317481.1"/>
    </source>
</evidence>
<organism evidence="2">
    <name type="scientific">Sesamum angustifolium</name>
    <dbReference type="NCBI Taxonomy" id="2727405"/>
    <lineage>
        <taxon>Eukaryota</taxon>
        <taxon>Viridiplantae</taxon>
        <taxon>Streptophyta</taxon>
        <taxon>Embryophyta</taxon>
        <taxon>Tracheophyta</taxon>
        <taxon>Spermatophyta</taxon>
        <taxon>Magnoliopsida</taxon>
        <taxon>eudicotyledons</taxon>
        <taxon>Gunneridae</taxon>
        <taxon>Pentapetalae</taxon>
        <taxon>asterids</taxon>
        <taxon>lamiids</taxon>
        <taxon>Lamiales</taxon>
        <taxon>Pedaliaceae</taxon>
        <taxon>Sesamum</taxon>
    </lineage>
</organism>
<feature type="region of interest" description="Disordered" evidence="1">
    <location>
        <begin position="28"/>
        <end position="73"/>
    </location>
</feature>
<protein>
    <submittedName>
        <fullName evidence="2">Uncharacterized protein</fullName>
    </submittedName>
</protein>
<comment type="caution">
    <text evidence="2">The sequence shown here is derived from an EMBL/GenBank/DDBJ whole genome shotgun (WGS) entry which is preliminary data.</text>
</comment>
<reference evidence="2" key="2">
    <citation type="journal article" date="2024" name="Plant">
        <title>Genomic evolution and insights into agronomic trait innovations of Sesamum species.</title>
        <authorList>
            <person name="Miao H."/>
            <person name="Wang L."/>
            <person name="Qu L."/>
            <person name="Liu H."/>
            <person name="Sun Y."/>
            <person name="Le M."/>
            <person name="Wang Q."/>
            <person name="Wei S."/>
            <person name="Zheng Y."/>
            <person name="Lin W."/>
            <person name="Duan Y."/>
            <person name="Cao H."/>
            <person name="Xiong S."/>
            <person name="Wang X."/>
            <person name="Wei L."/>
            <person name="Li C."/>
            <person name="Ma Q."/>
            <person name="Ju M."/>
            <person name="Zhao R."/>
            <person name="Li G."/>
            <person name="Mu C."/>
            <person name="Tian Q."/>
            <person name="Mei H."/>
            <person name="Zhang T."/>
            <person name="Gao T."/>
            <person name="Zhang H."/>
        </authorList>
    </citation>
    <scope>NUCLEOTIDE SEQUENCE</scope>
    <source>
        <strain evidence="2">G01</strain>
    </source>
</reference>
<dbReference type="AlphaFoldDB" id="A0AAW2LH16"/>
<gene>
    <name evidence="2" type="ORF">Sangu_2162400</name>
</gene>
<name>A0AAW2LH16_9LAMI</name>
<evidence type="ECO:0000256" key="1">
    <source>
        <dbReference type="SAM" id="MobiDB-lite"/>
    </source>
</evidence>